<protein>
    <recommendedName>
        <fullName evidence="5">MSHA biogenesis protein MshK</fullName>
    </recommendedName>
</protein>
<dbReference type="Proteomes" id="UP001596031">
    <property type="component" value="Unassembled WGS sequence"/>
</dbReference>
<feature type="region of interest" description="Disordered" evidence="1">
    <location>
        <begin position="25"/>
        <end position="51"/>
    </location>
</feature>
<evidence type="ECO:0000256" key="1">
    <source>
        <dbReference type="SAM" id="MobiDB-lite"/>
    </source>
</evidence>
<dbReference type="EMBL" id="JBHSMS010000013">
    <property type="protein sequence ID" value="MFC5510210.1"/>
    <property type="molecule type" value="Genomic_DNA"/>
</dbReference>
<sequence>MDEAVKRSLACLLLACAGAAGAQALHDPTRPPASLAAPQAGAGAAAAGPAAQPAPRLQSVLVGRQPGGRSVAVIDGETLRVGELYKGARVTRIGQDEVELRRGGARQVLKLNAAAALGHGIERIPNQ</sequence>
<organism evidence="3 4">
    <name type="scientific">Massilia jejuensis</name>
    <dbReference type="NCBI Taxonomy" id="648894"/>
    <lineage>
        <taxon>Bacteria</taxon>
        <taxon>Pseudomonadati</taxon>
        <taxon>Pseudomonadota</taxon>
        <taxon>Betaproteobacteria</taxon>
        <taxon>Burkholderiales</taxon>
        <taxon>Oxalobacteraceae</taxon>
        <taxon>Telluria group</taxon>
        <taxon>Massilia</taxon>
    </lineage>
</organism>
<keyword evidence="2" id="KW-0732">Signal</keyword>
<reference evidence="4" key="1">
    <citation type="journal article" date="2019" name="Int. J. Syst. Evol. Microbiol.">
        <title>The Global Catalogue of Microorganisms (GCM) 10K type strain sequencing project: providing services to taxonomists for standard genome sequencing and annotation.</title>
        <authorList>
            <consortium name="The Broad Institute Genomics Platform"/>
            <consortium name="The Broad Institute Genome Sequencing Center for Infectious Disease"/>
            <person name="Wu L."/>
            <person name="Ma J."/>
        </authorList>
    </citation>
    <scope>NUCLEOTIDE SEQUENCE [LARGE SCALE GENOMIC DNA]</scope>
    <source>
        <strain evidence="4">CCUG 38813</strain>
    </source>
</reference>
<dbReference type="RefSeq" id="WP_379717293.1">
    <property type="nucleotide sequence ID" value="NZ_JBHSMS010000013.1"/>
</dbReference>
<evidence type="ECO:0000313" key="4">
    <source>
        <dbReference type="Proteomes" id="UP001596031"/>
    </source>
</evidence>
<feature type="compositionally biased region" description="Low complexity" evidence="1">
    <location>
        <begin position="32"/>
        <end position="51"/>
    </location>
</feature>
<gene>
    <name evidence="3" type="ORF">ACFPOU_03595</name>
</gene>
<evidence type="ECO:0008006" key="5">
    <source>
        <dbReference type="Google" id="ProtNLM"/>
    </source>
</evidence>
<proteinExistence type="predicted"/>
<keyword evidence="4" id="KW-1185">Reference proteome</keyword>
<feature type="chain" id="PRO_5045298977" description="MSHA biogenesis protein MshK" evidence="2">
    <location>
        <begin position="23"/>
        <end position="127"/>
    </location>
</feature>
<evidence type="ECO:0000313" key="3">
    <source>
        <dbReference type="EMBL" id="MFC5510210.1"/>
    </source>
</evidence>
<accession>A0ABW0PCP8</accession>
<name>A0ABW0PCP8_9BURK</name>
<feature type="signal peptide" evidence="2">
    <location>
        <begin position="1"/>
        <end position="22"/>
    </location>
</feature>
<comment type="caution">
    <text evidence="3">The sequence shown here is derived from an EMBL/GenBank/DDBJ whole genome shotgun (WGS) entry which is preliminary data.</text>
</comment>
<evidence type="ECO:0000256" key="2">
    <source>
        <dbReference type="SAM" id="SignalP"/>
    </source>
</evidence>